<feature type="region of interest" description="Disordered" evidence="1">
    <location>
        <begin position="1"/>
        <end position="70"/>
    </location>
</feature>
<accession>A0A0N4VRI9</accession>
<feature type="compositionally biased region" description="Basic and acidic residues" evidence="1">
    <location>
        <begin position="19"/>
        <end position="29"/>
    </location>
</feature>
<keyword evidence="3" id="KW-1185">Reference proteome</keyword>
<dbReference type="Proteomes" id="UP000274131">
    <property type="component" value="Unassembled WGS sequence"/>
</dbReference>
<protein>
    <submittedName>
        <fullName evidence="2 4">Uncharacterized protein</fullName>
    </submittedName>
</protein>
<dbReference type="AlphaFoldDB" id="A0A0N4VRI9"/>
<evidence type="ECO:0000313" key="3">
    <source>
        <dbReference type="Proteomes" id="UP000274131"/>
    </source>
</evidence>
<feature type="compositionally biased region" description="Pro residues" evidence="1">
    <location>
        <begin position="1"/>
        <end position="12"/>
    </location>
</feature>
<evidence type="ECO:0000256" key="1">
    <source>
        <dbReference type="SAM" id="MobiDB-lite"/>
    </source>
</evidence>
<gene>
    <name evidence="2" type="ORF">EVEC_LOCUS12785</name>
</gene>
<evidence type="ECO:0000313" key="4">
    <source>
        <dbReference type="WBParaSite" id="EVEC_0001365801-mRNA-1"/>
    </source>
</evidence>
<name>A0A0N4VRI9_ENTVE</name>
<reference evidence="4" key="1">
    <citation type="submission" date="2017-02" db="UniProtKB">
        <authorList>
            <consortium name="WormBaseParasite"/>
        </authorList>
    </citation>
    <scope>IDENTIFICATION</scope>
</reference>
<dbReference type="EMBL" id="UXUI01017039">
    <property type="protein sequence ID" value="VDD98034.1"/>
    <property type="molecule type" value="Genomic_DNA"/>
</dbReference>
<proteinExistence type="predicted"/>
<organism evidence="4">
    <name type="scientific">Enterobius vermicularis</name>
    <name type="common">Human pinworm</name>
    <dbReference type="NCBI Taxonomy" id="51028"/>
    <lineage>
        <taxon>Eukaryota</taxon>
        <taxon>Metazoa</taxon>
        <taxon>Ecdysozoa</taxon>
        <taxon>Nematoda</taxon>
        <taxon>Chromadorea</taxon>
        <taxon>Rhabditida</taxon>
        <taxon>Spirurina</taxon>
        <taxon>Oxyuridomorpha</taxon>
        <taxon>Oxyuroidea</taxon>
        <taxon>Oxyuridae</taxon>
        <taxon>Enterobius</taxon>
    </lineage>
</organism>
<reference evidence="2 3" key="2">
    <citation type="submission" date="2018-10" db="EMBL/GenBank/DDBJ databases">
        <authorList>
            <consortium name="Pathogen Informatics"/>
        </authorList>
    </citation>
    <scope>NUCLEOTIDE SEQUENCE [LARGE SCALE GENOMIC DNA]</scope>
</reference>
<sequence length="70" mass="7086">MSEPPPPEPPATPGTEDLGENKIRIKSTETESTNGMVSAAEDIAVSSATGARGAGSEENDVETTAKSSPV</sequence>
<dbReference type="WBParaSite" id="EVEC_0001365801-mRNA-1">
    <property type="protein sequence ID" value="EVEC_0001365801-mRNA-1"/>
    <property type="gene ID" value="EVEC_0001365801"/>
</dbReference>
<evidence type="ECO:0000313" key="2">
    <source>
        <dbReference type="EMBL" id="VDD98034.1"/>
    </source>
</evidence>